<dbReference type="Gene3D" id="3.30.1600.10">
    <property type="entry name" value="SIR2/SIRT2 'Small Domain"/>
    <property type="match status" value="1"/>
</dbReference>
<dbReference type="GO" id="GO:0036054">
    <property type="term" value="F:protein-malonyllysine demalonylase activity"/>
    <property type="evidence" value="ECO:0007669"/>
    <property type="project" value="InterPro"/>
</dbReference>
<dbReference type="OrthoDB" id="9800582at2"/>
<evidence type="ECO:0000256" key="3">
    <source>
        <dbReference type="HAMAP-Rule" id="MF_01121"/>
    </source>
</evidence>
<name>A0A1G1TC91_9BACT</name>
<dbReference type="EMBL" id="MDZA01000328">
    <property type="protein sequence ID" value="OGX88499.1"/>
    <property type="molecule type" value="Genomic_DNA"/>
</dbReference>
<keyword evidence="3" id="KW-0963">Cytoplasm</keyword>
<evidence type="ECO:0000256" key="2">
    <source>
        <dbReference type="ARBA" id="ARBA00023027"/>
    </source>
</evidence>
<feature type="binding site" evidence="3">
    <location>
        <begin position="172"/>
        <end position="174"/>
    </location>
    <ligand>
        <name>NAD(+)</name>
        <dbReference type="ChEBI" id="CHEBI:57540"/>
    </ligand>
</feature>
<dbReference type="PANTHER" id="PTHR11085">
    <property type="entry name" value="NAD-DEPENDENT PROTEIN DEACYLASE SIRTUIN-5, MITOCHONDRIAL-RELATED"/>
    <property type="match status" value="1"/>
</dbReference>
<evidence type="ECO:0000256" key="1">
    <source>
        <dbReference type="ARBA" id="ARBA00022679"/>
    </source>
</evidence>
<sequence length="233" mass="25062">MKKHLVVLTGAGVSAESGIRTFRDTNGLWEDHRVEDVASPEGFARNPAPVLDFYNQRRRQAEGVQPNAAHRALAGFEAHSDWHVSIITQNVDDLHERAGSTDVLHLHGMLRQMRTVADETTIYDCTGDIQLGDLGPDGTQLRPHIVWFGEMVPAIEEAAETVATADALLVVGTSLQVYPAAGLLHYAPAACPVFVIDPHQPPAGRRGVRYIVAPASTGVPEILAELGAKSGAL</sequence>
<dbReference type="SUPFAM" id="SSF52467">
    <property type="entry name" value="DHS-like NAD/FAD-binding domain"/>
    <property type="match status" value="1"/>
</dbReference>
<evidence type="ECO:0000259" key="5">
    <source>
        <dbReference type="PROSITE" id="PS50305"/>
    </source>
</evidence>
<protein>
    <recommendedName>
        <fullName evidence="3">NAD-dependent protein deacylase</fullName>
        <ecNumber evidence="3">2.3.1.286</ecNumber>
    </recommendedName>
    <alternativeName>
        <fullName evidence="3">Regulatory protein SIR2 homolog</fullName>
    </alternativeName>
</protein>
<dbReference type="AlphaFoldDB" id="A0A1G1TC91"/>
<dbReference type="Pfam" id="PF02146">
    <property type="entry name" value="SIR2"/>
    <property type="match status" value="1"/>
</dbReference>
<proteinExistence type="inferred from homology"/>
<feature type="domain" description="Deacetylase sirtuin-type" evidence="5">
    <location>
        <begin position="1"/>
        <end position="229"/>
    </location>
</feature>
<dbReference type="InterPro" id="IPR003000">
    <property type="entry name" value="Sirtuin"/>
</dbReference>
<comment type="caution">
    <text evidence="6">The sequence shown here is derived from an EMBL/GenBank/DDBJ whole genome shotgun (WGS) entry which is preliminary data.</text>
</comment>
<dbReference type="InterPro" id="IPR027546">
    <property type="entry name" value="Sirtuin_class_III"/>
</dbReference>
<dbReference type="InterPro" id="IPR026591">
    <property type="entry name" value="Sirtuin_cat_small_dom_sf"/>
</dbReference>
<dbReference type="GO" id="GO:0005737">
    <property type="term" value="C:cytoplasm"/>
    <property type="evidence" value="ECO:0007669"/>
    <property type="project" value="UniProtKB-SubCell"/>
</dbReference>
<feature type="binding site" evidence="3">
    <location>
        <begin position="10"/>
        <end position="29"/>
    </location>
    <ligand>
        <name>NAD(+)</name>
        <dbReference type="ChEBI" id="CHEBI:57540"/>
    </ligand>
</feature>
<dbReference type="GO" id="GO:0070403">
    <property type="term" value="F:NAD+ binding"/>
    <property type="evidence" value="ECO:0007669"/>
    <property type="project" value="UniProtKB-UniRule"/>
</dbReference>
<comment type="caution">
    <text evidence="3 4">Lacks conserved residue(s) required for the propagation of feature annotation.</text>
</comment>
<evidence type="ECO:0000256" key="4">
    <source>
        <dbReference type="PROSITE-ProRule" id="PRU00236"/>
    </source>
</evidence>
<comment type="catalytic activity">
    <reaction evidence="3">
        <text>N(6)-succinyl-L-lysyl-[protein] + NAD(+) + H2O = 2''-O-succinyl-ADP-D-ribose + nicotinamide + L-lysyl-[protein]</text>
        <dbReference type="Rhea" id="RHEA:47668"/>
        <dbReference type="Rhea" id="RHEA-COMP:9752"/>
        <dbReference type="Rhea" id="RHEA-COMP:11877"/>
        <dbReference type="ChEBI" id="CHEBI:15377"/>
        <dbReference type="ChEBI" id="CHEBI:17154"/>
        <dbReference type="ChEBI" id="CHEBI:29969"/>
        <dbReference type="ChEBI" id="CHEBI:57540"/>
        <dbReference type="ChEBI" id="CHEBI:87830"/>
        <dbReference type="ChEBI" id="CHEBI:87832"/>
    </reaction>
</comment>
<keyword evidence="2 3" id="KW-0520">NAD</keyword>
<evidence type="ECO:0000313" key="6">
    <source>
        <dbReference type="EMBL" id="OGX88499.1"/>
    </source>
</evidence>
<comment type="domain">
    <text evidence="3">2 residues (Tyr-54 and Arg-57) present in a large hydrophobic pocket are probably involved in substrate specificity. They are important for desuccinylation activity, but dispensable for deacetylation activity.</text>
</comment>
<accession>A0A1G1TC91</accession>
<dbReference type="InterPro" id="IPR026590">
    <property type="entry name" value="Ssirtuin_cat_dom"/>
</dbReference>
<comment type="catalytic activity">
    <reaction evidence="3">
        <text>N(6)-acetyl-L-lysyl-[protein] + NAD(+) + H2O = 2''-O-acetyl-ADP-D-ribose + nicotinamide + L-lysyl-[protein]</text>
        <dbReference type="Rhea" id="RHEA:43636"/>
        <dbReference type="Rhea" id="RHEA-COMP:9752"/>
        <dbReference type="Rhea" id="RHEA-COMP:10731"/>
        <dbReference type="ChEBI" id="CHEBI:15377"/>
        <dbReference type="ChEBI" id="CHEBI:17154"/>
        <dbReference type="ChEBI" id="CHEBI:29969"/>
        <dbReference type="ChEBI" id="CHEBI:57540"/>
        <dbReference type="ChEBI" id="CHEBI:61930"/>
        <dbReference type="ChEBI" id="CHEBI:83767"/>
        <dbReference type="EC" id="2.3.1.286"/>
    </reaction>
</comment>
<feature type="binding site" evidence="3">
    <location>
        <position position="54"/>
    </location>
    <ligand>
        <name>substrate</name>
    </ligand>
</feature>
<dbReference type="EC" id="2.3.1.286" evidence="3"/>
<dbReference type="Proteomes" id="UP000177506">
    <property type="component" value="Unassembled WGS sequence"/>
</dbReference>
<comment type="subcellular location">
    <subcellularLocation>
        <location evidence="3">Cytoplasm</location>
    </subcellularLocation>
</comment>
<dbReference type="RefSeq" id="WP_070745459.1">
    <property type="nucleotide sequence ID" value="NZ_MDZA01000328.1"/>
</dbReference>
<dbReference type="GO" id="GO:0036055">
    <property type="term" value="F:protein-succinyllysine desuccinylase activity"/>
    <property type="evidence" value="ECO:0007669"/>
    <property type="project" value="UniProtKB-UniRule"/>
</dbReference>
<dbReference type="InterPro" id="IPR029035">
    <property type="entry name" value="DHS-like_NAD/FAD-binding_dom"/>
</dbReference>
<dbReference type="InterPro" id="IPR050134">
    <property type="entry name" value="NAD-dep_sirtuin_deacylases"/>
</dbReference>
<organism evidence="6 7">
    <name type="scientific">Hymenobacter coccineus</name>
    <dbReference type="NCBI Taxonomy" id="1908235"/>
    <lineage>
        <taxon>Bacteria</taxon>
        <taxon>Pseudomonadati</taxon>
        <taxon>Bacteroidota</taxon>
        <taxon>Cytophagia</taxon>
        <taxon>Cytophagales</taxon>
        <taxon>Hymenobacteraceae</taxon>
        <taxon>Hymenobacter</taxon>
    </lineage>
</organism>
<dbReference type="GO" id="GO:0017136">
    <property type="term" value="F:histone deacetylase activity, NAD-dependent"/>
    <property type="evidence" value="ECO:0007669"/>
    <property type="project" value="TreeGrafter"/>
</dbReference>
<comment type="similarity">
    <text evidence="3">Belongs to the sirtuin family. Class III subfamily.</text>
</comment>
<dbReference type="Gene3D" id="3.40.50.1220">
    <property type="entry name" value="TPP-binding domain"/>
    <property type="match status" value="1"/>
</dbReference>
<dbReference type="CDD" id="cd01412">
    <property type="entry name" value="SIRT5_Af1_CobB"/>
    <property type="match status" value="1"/>
</dbReference>
<dbReference type="HAMAP" id="MF_01121">
    <property type="entry name" value="Sirtuin_ClassIII"/>
    <property type="match status" value="1"/>
</dbReference>
<comment type="function">
    <text evidence="3">NAD-dependent lysine deacetylase and desuccinylase that specifically removes acetyl and succinyl groups on target proteins. Modulates the activities of several proteins which are inactive in their acylated form.</text>
</comment>
<gene>
    <name evidence="3" type="primary">cobB</name>
    <name evidence="6" type="ORF">BEN49_10155</name>
</gene>
<keyword evidence="7" id="KW-1185">Reference proteome</keyword>
<feature type="binding site" evidence="3">
    <location>
        <position position="215"/>
    </location>
    <ligand>
        <name>NAD(+)</name>
        <dbReference type="ChEBI" id="CHEBI:57540"/>
    </ligand>
</feature>
<feature type="active site" description="Proton acceptor" evidence="3">
    <location>
        <position position="107"/>
    </location>
</feature>
<feature type="binding site" evidence="3">
    <location>
        <begin position="89"/>
        <end position="92"/>
    </location>
    <ligand>
        <name>NAD(+)</name>
        <dbReference type="ChEBI" id="CHEBI:57540"/>
    </ligand>
</feature>
<dbReference type="PROSITE" id="PS50305">
    <property type="entry name" value="SIRTUIN"/>
    <property type="match status" value="1"/>
</dbReference>
<reference evidence="6 7" key="1">
    <citation type="submission" date="2016-08" db="EMBL/GenBank/DDBJ databases">
        <title>Hymenobacter coccineus sp. nov., Hymenobacter lapidarius sp. nov. and Hymenobacter glacialis sp. nov., isolated from Antarctic soil.</title>
        <authorList>
            <person name="Sedlacek I."/>
            <person name="Kralova S."/>
            <person name="Kyrova K."/>
            <person name="Maslanova I."/>
            <person name="Stankova E."/>
            <person name="Vrbovska V."/>
            <person name="Nemec M."/>
            <person name="Bartak M."/>
            <person name="Svec P."/>
            <person name="Busse H.-J."/>
            <person name="Pantucek R."/>
        </authorList>
    </citation>
    <scope>NUCLEOTIDE SEQUENCE [LARGE SCALE GENOMIC DNA]</scope>
    <source>
        <strain evidence="6 7">CCM 8649</strain>
    </source>
</reference>
<keyword evidence="1" id="KW-0808">Transferase</keyword>
<feature type="binding site" evidence="3">
    <location>
        <position position="57"/>
    </location>
    <ligand>
        <name>substrate</name>
    </ligand>
</feature>
<evidence type="ECO:0000313" key="7">
    <source>
        <dbReference type="Proteomes" id="UP000177506"/>
    </source>
</evidence>
<dbReference type="PANTHER" id="PTHR11085:SF4">
    <property type="entry name" value="NAD-DEPENDENT PROTEIN DEACYLASE"/>
    <property type="match status" value="1"/>
</dbReference>